<sequence length="338" mass="37537">MSGSTATEATRLAHAPPMASSSSTASLNSNPRQNNHHPVNGNAVNQQPPQRQPSGPPASNNGTETRLKIVEILANTANGCLAELGYYPGMPQKLAELERLNKKWQNENVQLYQDNQTLLMKLQEQERRLNLVQAPEVEKVARIVQLEKDVQRLRTQRDELRQGKPASSATDAPDYYTLHRELQARYTGLCDAYRAAYSEVHHYRKQIGLQPYAVSEPIPQIVQNVQATRVHSAPVVPSQYPLAPMGHQAQVLPPQPQPQPGAMLPNQHVAVQSPVAISPSHSIPQQGRGRPNEQMQMQQPYGQIRQGTGSNPPSRRSSMAVPPQHPLHQVYIDSTPRR</sequence>
<feature type="compositionally biased region" description="Polar residues" evidence="1">
    <location>
        <begin position="32"/>
        <end position="45"/>
    </location>
</feature>
<evidence type="ECO:0000313" key="2">
    <source>
        <dbReference type="EMBL" id="KAJ3486779.1"/>
    </source>
</evidence>
<keyword evidence="3" id="KW-1185">Reference proteome</keyword>
<proteinExistence type="predicted"/>
<feature type="region of interest" description="Disordered" evidence="1">
    <location>
        <begin position="1"/>
        <end position="62"/>
    </location>
</feature>
<feature type="region of interest" description="Disordered" evidence="1">
    <location>
        <begin position="155"/>
        <end position="174"/>
    </location>
</feature>
<gene>
    <name evidence="2" type="ORF">NLJ89_g11782</name>
</gene>
<dbReference type="AlphaFoldDB" id="A0A9W8JLA7"/>
<accession>A0A9W8JLA7</accession>
<protein>
    <submittedName>
        <fullName evidence="2">Uncharacterized protein</fullName>
    </submittedName>
</protein>
<dbReference type="OrthoDB" id="3263403at2759"/>
<dbReference type="Proteomes" id="UP001148786">
    <property type="component" value="Unassembled WGS sequence"/>
</dbReference>
<evidence type="ECO:0000256" key="1">
    <source>
        <dbReference type="SAM" id="MobiDB-lite"/>
    </source>
</evidence>
<dbReference type="EMBL" id="JANKHO010003023">
    <property type="protein sequence ID" value="KAJ3486779.1"/>
    <property type="molecule type" value="Genomic_DNA"/>
</dbReference>
<comment type="caution">
    <text evidence="2">The sequence shown here is derived from an EMBL/GenBank/DDBJ whole genome shotgun (WGS) entry which is preliminary data.</text>
</comment>
<reference evidence="2" key="1">
    <citation type="submission" date="2022-07" db="EMBL/GenBank/DDBJ databases">
        <title>Genome Sequence of Agrocybe chaxingu.</title>
        <authorList>
            <person name="Buettner E."/>
        </authorList>
    </citation>
    <scope>NUCLEOTIDE SEQUENCE</scope>
    <source>
        <strain evidence="2">MP-N11</strain>
    </source>
</reference>
<name>A0A9W8JLA7_9AGAR</name>
<organism evidence="2 3">
    <name type="scientific">Agrocybe chaxingu</name>
    <dbReference type="NCBI Taxonomy" id="84603"/>
    <lineage>
        <taxon>Eukaryota</taxon>
        <taxon>Fungi</taxon>
        <taxon>Dikarya</taxon>
        <taxon>Basidiomycota</taxon>
        <taxon>Agaricomycotina</taxon>
        <taxon>Agaricomycetes</taxon>
        <taxon>Agaricomycetidae</taxon>
        <taxon>Agaricales</taxon>
        <taxon>Agaricineae</taxon>
        <taxon>Strophariaceae</taxon>
        <taxon>Agrocybe</taxon>
    </lineage>
</organism>
<feature type="compositionally biased region" description="Polar residues" evidence="1">
    <location>
        <begin position="293"/>
        <end position="317"/>
    </location>
</feature>
<feature type="compositionally biased region" description="Low complexity" evidence="1">
    <location>
        <begin position="15"/>
        <end position="31"/>
    </location>
</feature>
<feature type="region of interest" description="Disordered" evidence="1">
    <location>
        <begin position="278"/>
        <end position="338"/>
    </location>
</feature>
<evidence type="ECO:0000313" key="3">
    <source>
        <dbReference type="Proteomes" id="UP001148786"/>
    </source>
</evidence>